<organism evidence="1 2">
    <name type="scientific">Alternaria gaisen</name>
    <dbReference type="NCBI Taxonomy" id="167740"/>
    <lineage>
        <taxon>Eukaryota</taxon>
        <taxon>Fungi</taxon>
        <taxon>Dikarya</taxon>
        <taxon>Ascomycota</taxon>
        <taxon>Pezizomycotina</taxon>
        <taxon>Dothideomycetes</taxon>
        <taxon>Pleosporomycetidae</taxon>
        <taxon>Pleosporales</taxon>
        <taxon>Pleosporineae</taxon>
        <taxon>Pleosporaceae</taxon>
        <taxon>Alternaria</taxon>
        <taxon>Alternaria sect. Alternaria</taxon>
    </lineage>
</organism>
<comment type="caution">
    <text evidence="1">The sequence shown here is derived from an EMBL/GenBank/DDBJ whole genome shotgun (WGS) entry which is preliminary data.</text>
</comment>
<proteinExistence type="predicted"/>
<protein>
    <submittedName>
        <fullName evidence="1">Uncharacterized protein</fullName>
    </submittedName>
</protein>
<accession>A0ACB6F959</accession>
<keyword evidence="2" id="KW-1185">Reference proteome</keyword>
<evidence type="ECO:0000313" key="1">
    <source>
        <dbReference type="EMBL" id="KAB2100961.1"/>
    </source>
</evidence>
<gene>
    <name evidence="1" type="ORF">AG0111_0g11143</name>
</gene>
<name>A0ACB6F959_9PLEO</name>
<sequence>MASGTKKRRRSQSPVHGTAPERARVPPTSTSTSLPTGEDWLFRVKVISSAKDLDNELFKNAVQGLVRICFPEGVLDQLGSQILEQHMREEMAPEDNIRKMAEIFRTEMTQRVASLLAEHLDTVTKVETMVQATIVASVRLHGSDLGGDILGHIIASLLQLKAKASENPTGWLTKIGDLQETVGSDEDMGTIDVSDVESPTSEKKRKRGRRTKKTKRRRTPVEDDTPKNANMDFYSAALPTERRVSTNKDKKISSKWQWNVDETQLADDDVADAFPRTSSLFAYHALPIAKRKLGSQASRKELRCEMQFLLDGMPPDEFEKWVESLQKLLSGDREMLTRQDVATLSVDRQLSRATPAPFDLRMKARIDKKIKLGEFGRLRGRAIYVENDYEEAFVKRETAERSVKVGENSQINHIAEATKAFRHLSTEERELDRPLPRVEVAERQRVQDLQSSGNIDSTFGMPVLSLLWGSDSLTATECMNDSTRITQTIMSNIKHRISAEVDYHHPIVVITANPPQRIVVSGLGGMNKTRTTSELQNDIALAFPNLGNTMDS</sequence>
<reference evidence="1 2" key="1">
    <citation type="journal article" date="2019" name="bioRxiv">
        <title>Genomics, evolutionary history and diagnostics of the Alternaria alternata species group including apple and Asian pear pathotypes.</title>
        <authorList>
            <person name="Armitage A.D."/>
            <person name="Cockerton H.M."/>
            <person name="Sreenivasaprasad S."/>
            <person name="Woodhall J.W."/>
            <person name="Lane C.R."/>
            <person name="Harrison R.J."/>
            <person name="Clarkson J.P."/>
        </authorList>
    </citation>
    <scope>NUCLEOTIDE SEQUENCE [LARGE SCALE GENOMIC DNA]</scope>
    <source>
        <strain evidence="1 2">FERA 650</strain>
    </source>
</reference>
<evidence type="ECO:0000313" key="2">
    <source>
        <dbReference type="Proteomes" id="UP000293547"/>
    </source>
</evidence>
<dbReference type="Proteomes" id="UP000293547">
    <property type="component" value="Unassembled WGS sequence"/>
</dbReference>
<dbReference type="EMBL" id="PDWZ02000012">
    <property type="protein sequence ID" value="KAB2100961.1"/>
    <property type="molecule type" value="Genomic_DNA"/>
</dbReference>